<reference evidence="2 3" key="1">
    <citation type="submission" date="2023-04" db="EMBL/GenBank/DDBJ databases">
        <title>Forest soil microbial communities from Buena Vista Peninsula, Colon Province, Panama.</title>
        <authorList>
            <person name="Bouskill N."/>
        </authorList>
    </citation>
    <scope>NUCLEOTIDE SEQUENCE [LARGE SCALE GENOMIC DNA]</scope>
    <source>
        <strain evidence="2 3">CFH S0262</strain>
    </source>
</reference>
<organism evidence="2 3">
    <name type="scientific">Prescottella agglutinans</name>
    <dbReference type="NCBI Taxonomy" id="1644129"/>
    <lineage>
        <taxon>Bacteria</taxon>
        <taxon>Bacillati</taxon>
        <taxon>Actinomycetota</taxon>
        <taxon>Actinomycetes</taxon>
        <taxon>Mycobacteriales</taxon>
        <taxon>Nocardiaceae</taxon>
        <taxon>Prescottella</taxon>
    </lineage>
</organism>
<evidence type="ECO:0000313" key="3">
    <source>
        <dbReference type="Proteomes" id="UP001160334"/>
    </source>
</evidence>
<evidence type="ECO:0000256" key="1">
    <source>
        <dbReference type="SAM" id="Phobius"/>
    </source>
</evidence>
<proteinExistence type="predicted"/>
<keyword evidence="3" id="KW-1185">Reference proteome</keyword>
<dbReference type="EMBL" id="JARXVC010000013">
    <property type="protein sequence ID" value="MDH6283206.1"/>
    <property type="molecule type" value="Genomic_DNA"/>
</dbReference>
<dbReference type="Proteomes" id="UP001160334">
    <property type="component" value="Unassembled WGS sequence"/>
</dbReference>
<comment type="caution">
    <text evidence="2">The sequence shown here is derived from an EMBL/GenBank/DDBJ whole genome shotgun (WGS) entry which is preliminary data.</text>
</comment>
<evidence type="ECO:0000313" key="2">
    <source>
        <dbReference type="EMBL" id="MDH6283206.1"/>
    </source>
</evidence>
<sequence length="233" mass="25199">MSNSTPSRERIAEAIKRAEAEDVNVYNLHFAGCQIDGPLFRIGKLSYPITEVTAEYEVGAHTTSSRTTVTRLVAGHMIAGTGGMLAGGAAKKVTDDTKVFLTVRTPDGQVHLKDAPTSDDAEGRQFMANLEMATKREWPITTKLGTTLPLDESSVREEAGSVVGIMAGLVFVLLIVAVSFSSAVRDNLGPILLVYTCVFVGYPIIRAFYRMGRAKTDRQCIEIVKASPGEYLP</sequence>
<protein>
    <submittedName>
        <fullName evidence="2">Uncharacterized protein</fullName>
    </submittedName>
</protein>
<accession>A0ABT6MHD1</accession>
<dbReference type="RefSeq" id="WP_280762482.1">
    <property type="nucleotide sequence ID" value="NZ_JARXVC010000013.1"/>
</dbReference>
<keyword evidence="1" id="KW-1133">Transmembrane helix</keyword>
<keyword evidence="1" id="KW-0812">Transmembrane</keyword>
<gene>
    <name evidence="2" type="ORF">M2280_004449</name>
</gene>
<feature type="transmembrane region" description="Helical" evidence="1">
    <location>
        <begin position="190"/>
        <end position="209"/>
    </location>
</feature>
<name>A0ABT6MHD1_9NOCA</name>
<feature type="transmembrane region" description="Helical" evidence="1">
    <location>
        <begin position="162"/>
        <end position="184"/>
    </location>
</feature>
<keyword evidence="1" id="KW-0472">Membrane</keyword>